<dbReference type="PANTHER" id="PTHR43679">
    <property type="entry name" value="OCTANOYLTRANSFERASE LIPM-RELATED"/>
    <property type="match status" value="1"/>
</dbReference>
<dbReference type="GO" id="GO:0009107">
    <property type="term" value="P:lipoate biosynthetic process"/>
    <property type="evidence" value="ECO:0007669"/>
    <property type="project" value="UniProtKB-UniRule"/>
</dbReference>
<evidence type="ECO:0000259" key="4">
    <source>
        <dbReference type="PROSITE" id="PS51733"/>
    </source>
</evidence>
<sequence length="272" mass="30680">MSLLTGIQEWRWINQAAPLSTESALYSFATDDVLSESISKEMGMSGLLRSWCHPKTIVVGIQDQRLPYFKEAVQFLKESGYDVVMRHSGGLAVVLDEGVYNLSLILNEPKESISIDDCYEAMKALISEMFADFPVEIEAKEIVHSYCPGSYDLSINGKKFAGISQRRANGAIAVQIYLSVNGNQAQRADLIRDFYAIGKKGEETRIQYPVVKNEVMSTLSDLLAIPLSLEDVNQRLLTLMQTSEIPLTEEEYARLPYFMERLKKRNQAIVDY</sequence>
<dbReference type="InterPro" id="IPR024897">
    <property type="entry name" value="LipL"/>
</dbReference>
<dbReference type="KEGG" id="bths:CNY62_06790"/>
<organism evidence="5 6">
    <name type="scientific">Brochothrix thermosphacta</name>
    <name type="common">Microbacterium thermosphactum</name>
    <dbReference type="NCBI Taxonomy" id="2756"/>
    <lineage>
        <taxon>Bacteria</taxon>
        <taxon>Bacillati</taxon>
        <taxon>Bacillota</taxon>
        <taxon>Bacilli</taxon>
        <taxon>Bacillales</taxon>
        <taxon>Listeriaceae</taxon>
        <taxon>Brochothrix</taxon>
    </lineage>
</organism>
<evidence type="ECO:0000256" key="3">
    <source>
        <dbReference type="HAMAP-Rule" id="MF_02119"/>
    </source>
</evidence>
<reference evidence="5 6" key="1">
    <citation type="submission" date="2017-09" db="EMBL/GenBank/DDBJ databases">
        <title>Complete Genome Sequences of Two Strains of the Meat Spoilage Bacterium Brochothrix thermosphacta Isolated from Ground Chicken.</title>
        <authorList>
            <person name="Paoli G.C."/>
            <person name="Wijey C."/>
            <person name="Chen C.-Y."/>
            <person name="Nguyen L."/>
            <person name="Yan X."/>
            <person name="Irwin P.L."/>
        </authorList>
    </citation>
    <scope>NUCLEOTIDE SEQUENCE [LARGE SCALE GENOMIC DNA]</scope>
    <source>
        <strain evidence="5 6">BI</strain>
    </source>
</reference>
<evidence type="ECO:0000313" key="5">
    <source>
        <dbReference type="EMBL" id="ATF26119.1"/>
    </source>
</evidence>
<evidence type="ECO:0000256" key="2">
    <source>
        <dbReference type="ARBA" id="ARBA00023315"/>
    </source>
</evidence>
<evidence type="ECO:0000256" key="1">
    <source>
        <dbReference type="ARBA" id="ARBA00022679"/>
    </source>
</evidence>
<evidence type="ECO:0000313" key="6">
    <source>
        <dbReference type="Proteomes" id="UP000243591"/>
    </source>
</evidence>
<dbReference type="GO" id="GO:0033819">
    <property type="term" value="F:lipoyl(octanoyl) transferase activity"/>
    <property type="evidence" value="ECO:0007669"/>
    <property type="project" value="InterPro"/>
</dbReference>
<dbReference type="CDD" id="cd16443">
    <property type="entry name" value="LplA"/>
    <property type="match status" value="1"/>
</dbReference>
<comment type="similarity">
    <text evidence="3">Belongs to the octanoyltransferase LipL family.</text>
</comment>
<protein>
    <recommendedName>
        <fullName evidence="3">Octanoyl-[GcvH]:protein N-octanoyltransferase</fullName>
        <ecNumber evidence="3">2.3.1.204</ecNumber>
    </recommendedName>
    <alternativeName>
        <fullName evidence="3">Octanoyl-[GcvH]:E2 amidotransferase</fullName>
    </alternativeName>
</protein>
<dbReference type="GO" id="GO:0009249">
    <property type="term" value="P:protein lipoylation"/>
    <property type="evidence" value="ECO:0007669"/>
    <property type="project" value="UniProtKB-UniRule"/>
</dbReference>
<dbReference type="InterPro" id="IPR050664">
    <property type="entry name" value="Octanoyltrans_LipM/LipL"/>
</dbReference>
<name>A0A1D2LSS1_BROTH</name>
<comment type="function">
    <text evidence="3">Catalyzes the amidotransfer (transamidation) of the octanoyl moiety from octanoyl-GcvH to the lipoyl domain of the E2 subunit of lipoate-dependent enzymes.</text>
</comment>
<dbReference type="OrthoDB" id="2080934at2"/>
<feature type="site" description="Lowers pKa of active site Cys" evidence="3">
    <location>
        <position position="159"/>
    </location>
</feature>
<comment type="pathway">
    <text evidence="3">Protein modification; protein lipoylation via endogenous pathway; protein N(6)-(lipoyl)lysine from octanoyl-[acyl-carrier-protein].</text>
</comment>
<dbReference type="InterPro" id="IPR045864">
    <property type="entry name" value="aa-tRNA-synth_II/BPL/LPL"/>
</dbReference>
<dbReference type="PANTHER" id="PTHR43679:SF2">
    <property type="entry name" value="OCTANOYL-[GCVH]:PROTEIN N-OCTANOYLTRANSFERASE"/>
    <property type="match status" value="1"/>
</dbReference>
<dbReference type="AlphaFoldDB" id="A0A1D2LSS1"/>
<dbReference type="RefSeq" id="WP_069125922.1">
    <property type="nucleotide sequence ID" value="NZ_CP023483.1"/>
</dbReference>
<comment type="miscellaneous">
    <text evidence="3">The reaction proceeds via a thioester-linked acyl-enzyme intermediate.</text>
</comment>
<dbReference type="Gene3D" id="3.30.930.10">
    <property type="entry name" value="Bira Bifunctional Protein, Domain 2"/>
    <property type="match status" value="1"/>
</dbReference>
<accession>A0A1D2LSS1</accession>
<feature type="active site" description="Acyl-thioester intermediate" evidence="3">
    <location>
        <position position="147"/>
    </location>
</feature>
<keyword evidence="1 3" id="KW-0808">Transferase</keyword>
<dbReference type="HAMAP" id="MF_02119">
    <property type="entry name" value="LipL"/>
    <property type="match status" value="1"/>
</dbReference>
<dbReference type="InterPro" id="IPR004143">
    <property type="entry name" value="BPL_LPL_catalytic"/>
</dbReference>
<dbReference type="SUPFAM" id="SSF55681">
    <property type="entry name" value="Class II aaRS and biotin synthetases"/>
    <property type="match status" value="1"/>
</dbReference>
<comment type="catalytic activity">
    <reaction evidence="3">
        <text>N(6)-octanoyl-L-lysyl-[glycine-cleavage complex H protein] + L-lysyl-[lipoyl-carrier protein] = N(6)-octanoyl-L-lysyl-[lipoyl-carrier protein] + L-lysyl-[glycine-cleavage complex H protein]</text>
        <dbReference type="Rhea" id="RHEA:20213"/>
        <dbReference type="Rhea" id="RHEA-COMP:10500"/>
        <dbReference type="Rhea" id="RHEA-COMP:10501"/>
        <dbReference type="Rhea" id="RHEA-COMP:10503"/>
        <dbReference type="Rhea" id="RHEA-COMP:10504"/>
        <dbReference type="ChEBI" id="CHEBI:29969"/>
        <dbReference type="ChEBI" id="CHEBI:78809"/>
        <dbReference type="EC" id="2.3.1.204"/>
    </reaction>
</comment>
<dbReference type="GO" id="GO:0016874">
    <property type="term" value="F:ligase activity"/>
    <property type="evidence" value="ECO:0007669"/>
    <property type="project" value="UniProtKB-KW"/>
</dbReference>
<dbReference type="EMBL" id="CP023483">
    <property type="protein sequence ID" value="ATF26119.1"/>
    <property type="molecule type" value="Genomic_DNA"/>
</dbReference>
<feature type="domain" description="BPL/LPL catalytic" evidence="4">
    <location>
        <begin position="42"/>
        <end position="227"/>
    </location>
</feature>
<dbReference type="PROSITE" id="PS51733">
    <property type="entry name" value="BPL_LPL_CATALYTIC"/>
    <property type="match status" value="1"/>
</dbReference>
<dbReference type="STRING" id="2756.BFR44_09740"/>
<dbReference type="EC" id="2.3.1.204" evidence="3"/>
<gene>
    <name evidence="3" type="primary">lipL</name>
    <name evidence="5" type="ORF">CNY62_06790</name>
</gene>
<keyword evidence="6" id="KW-1185">Reference proteome</keyword>
<dbReference type="Proteomes" id="UP000243591">
    <property type="component" value="Chromosome"/>
</dbReference>
<keyword evidence="2 3" id="KW-0012">Acyltransferase</keyword>
<dbReference type="Pfam" id="PF21948">
    <property type="entry name" value="LplA-B_cat"/>
    <property type="match status" value="1"/>
</dbReference>
<keyword evidence="5" id="KW-0436">Ligase</keyword>
<proteinExistence type="inferred from homology"/>